<keyword evidence="13" id="KW-0756">Sterol biosynthesis</keyword>
<dbReference type="PANTHER" id="PTHR13101">
    <property type="entry name" value="PHOSPHOMEVALONATE KINASE"/>
    <property type="match status" value="1"/>
</dbReference>
<reference evidence="18" key="1">
    <citation type="submission" date="2025-08" db="UniProtKB">
        <authorList>
            <consortium name="Ensembl"/>
        </authorList>
    </citation>
    <scope>IDENTIFICATION</scope>
</reference>
<evidence type="ECO:0000256" key="17">
    <source>
        <dbReference type="ARBA" id="ARBA00034549"/>
    </source>
</evidence>
<dbReference type="UniPathway" id="UPA00057">
    <property type="reaction ID" value="UER00099"/>
</dbReference>
<dbReference type="GO" id="GO:0005829">
    <property type="term" value="C:cytosol"/>
    <property type="evidence" value="ECO:0007669"/>
    <property type="project" value="UniProtKB-SubCell"/>
</dbReference>
<keyword evidence="14" id="KW-0443">Lipid metabolism</keyword>
<keyword evidence="8" id="KW-0547">Nucleotide-binding</keyword>
<evidence type="ECO:0000256" key="11">
    <source>
        <dbReference type="ARBA" id="ARBA00022840"/>
    </source>
</evidence>
<evidence type="ECO:0000256" key="5">
    <source>
        <dbReference type="ARBA" id="ARBA00022516"/>
    </source>
</evidence>
<dbReference type="GO" id="GO:0005524">
    <property type="term" value="F:ATP binding"/>
    <property type="evidence" value="ECO:0007669"/>
    <property type="project" value="UniProtKB-KW"/>
</dbReference>
<keyword evidence="4" id="KW-0963">Cytoplasm</keyword>
<dbReference type="GO" id="GO:0005777">
    <property type="term" value="C:peroxisome"/>
    <property type="evidence" value="ECO:0007669"/>
    <property type="project" value="Ensembl"/>
</dbReference>
<keyword evidence="11" id="KW-0067">ATP-binding</keyword>
<dbReference type="EC" id="2.7.4.2" evidence="3"/>
<dbReference type="Proteomes" id="UP000594220">
    <property type="component" value="Unplaced"/>
</dbReference>
<keyword evidence="16" id="KW-0753">Steroid metabolism</keyword>
<evidence type="ECO:0000256" key="4">
    <source>
        <dbReference type="ARBA" id="ARBA00022490"/>
    </source>
</evidence>
<evidence type="ECO:0000256" key="16">
    <source>
        <dbReference type="ARBA" id="ARBA00023221"/>
    </source>
</evidence>
<dbReference type="GO" id="GO:0019287">
    <property type="term" value="P:isopentenyl diphosphate biosynthetic process, mevalonate pathway"/>
    <property type="evidence" value="ECO:0007669"/>
    <property type="project" value="UniProtKB-UniPathway"/>
</dbReference>
<comment type="pathway">
    <text evidence="2">Isoprenoid biosynthesis; isopentenyl diphosphate biosynthesis via mevalonate pathway; isopentenyl diphosphate from (R)-mevalonate: step 2/3.</text>
</comment>
<evidence type="ECO:0000313" key="19">
    <source>
        <dbReference type="Proteomes" id="UP000594220"/>
    </source>
</evidence>
<evidence type="ECO:0000256" key="12">
    <source>
        <dbReference type="ARBA" id="ARBA00022955"/>
    </source>
</evidence>
<keyword evidence="10" id="KW-0152">Cholesterol biosynthesis</keyword>
<evidence type="ECO:0000313" key="18">
    <source>
        <dbReference type="Ensembl" id="ENSCPRP00005019758.1"/>
    </source>
</evidence>
<dbReference type="GO" id="GO:0006695">
    <property type="term" value="P:cholesterol biosynthetic process"/>
    <property type="evidence" value="ECO:0007669"/>
    <property type="project" value="UniProtKB-KW"/>
</dbReference>
<evidence type="ECO:0000256" key="3">
    <source>
        <dbReference type="ARBA" id="ARBA00012958"/>
    </source>
</evidence>
<organism evidence="18 19">
    <name type="scientific">Crocodylus porosus</name>
    <name type="common">Saltwater crocodile</name>
    <name type="synonym">Estuarine crocodile</name>
    <dbReference type="NCBI Taxonomy" id="8502"/>
    <lineage>
        <taxon>Eukaryota</taxon>
        <taxon>Metazoa</taxon>
        <taxon>Chordata</taxon>
        <taxon>Craniata</taxon>
        <taxon>Vertebrata</taxon>
        <taxon>Euteleostomi</taxon>
        <taxon>Archelosauria</taxon>
        <taxon>Archosauria</taxon>
        <taxon>Crocodylia</taxon>
        <taxon>Longirostres</taxon>
        <taxon>Crocodylidae</taxon>
        <taxon>Crocodylus</taxon>
    </lineage>
</organism>
<evidence type="ECO:0000256" key="13">
    <source>
        <dbReference type="ARBA" id="ARBA00023011"/>
    </source>
</evidence>
<proteinExistence type="predicted"/>
<evidence type="ECO:0000256" key="2">
    <source>
        <dbReference type="ARBA" id="ARBA00005017"/>
    </source>
</evidence>
<dbReference type="Gene3D" id="3.40.50.300">
    <property type="entry name" value="P-loop containing nucleotide triphosphate hydrolases"/>
    <property type="match status" value="2"/>
</dbReference>
<evidence type="ECO:0000256" key="15">
    <source>
        <dbReference type="ARBA" id="ARBA00023166"/>
    </source>
</evidence>
<dbReference type="InterPro" id="IPR027417">
    <property type="entry name" value="P-loop_NTPase"/>
</dbReference>
<keyword evidence="15" id="KW-1207">Sterol metabolism</keyword>
<keyword evidence="9" id="KW-0418">Kinase</keyword>
<dbReference type="AlphaFoldDB" id="A0A7M4F7A6"/>
<sequence>MAPNKLRAMAGAPRLVLLLSGKRKSGKDFVAEQLRSRYRPGGRGPSQGELGVAMGRGLWSRYRPGPGGCRPVPVVSDTRRPSDVAWFRAAYGPAVRTVRVQASEATRTSRGWAFVAGVDDAESECGLDQGLAFDWTLHNDGDATALERQLRAVLRAVQDQL</sequence>
<keyword evidence="6" id="KW-0153">Cholesterol metabolism</keyword>
<evidence type="ECO:0000256" key="1">
    <source>
        <dbReference type="ARBA" id="ARBA00004514"/>
    </source>
</evidence>
<evidence type="ECO:0000256" key="9">
    <source>
        <dbReference type="ARBA" id="ARBA00022777"/>
    </source>
</evidence>
<dbReference type="GO" id="GO:0070723">
    <property type="term" value="P:response to cholesterol"/>
    <property type="evidence" value="ECO:0007669"/>
    <property type="project" value="Ensembl"/>
</dbReference>
<reference evidence="18" key="2">
    <citation type="submission" date="2025-09" db="UniProtKB">
        <authorList>
            <consortium name="Ensembl"/>
        </authorList>
    </citation>
    <scope>IDENTIFICATION</scope>
</reference>
<keyword evidence="7" id="KW-0808">Transferase</keyword>
<dbReference type="PANTHER" id="PTHR13101:SF1">
    <property type="entry name" value="PHOSPHOMEVALONATE KINASE"/>
    <property type="match status" value="1"/>
</dbReference>
<comment type="subcellular location">
    <subcellularLocation>
        <location evidence="1">Cytoplasm</location>
        <location evidence="1">Cytosol</location>
    </subcellularLocation>
</comment>
<keyword evidence="19" id="KW-1185">Reference proteome</keyword>
<evidence type="ECO:0000256" key="10">
    <source>
        <dbReference type="ARBA" id="ARBA00022778"/>
    </source>
</evidence>
<evidence type="ECO:0000256" key="8">
    <source>
        <dbReference type="ARBA" id="ARBA00022741"/>
    </source>
</evidence>
<name>A0A7M4F7A6_CROPO</name>
<keyword evidence="12" id="KW-0752">Steroid biosynthesis</keyword>
<keyword evidence="5" id="KW-0444">Lipid biosynthesis</keyword>
<dbReference type="InterPro" id="IPR005919">
    <property type="entry name" value="Pmev_kin_anim"/>
</dbReference>
<evidence type="ECO:0000256" key="14">
    <source>
        <dbReference type="ARBA" id="ARBA00023098"/>
    </source>
</evidence>
<evidence type="ECO:0000256" key="6">
    <source>
        <dbReference type="ARBA" id="ARBA00022548"/>
    </source>
</evidence>
<dbReference type="GeneTree" id="ENSGT00390000014801"/>
<protein>
    <recommendedName>
        <fullName evidence="17">Phosphomevalonate kinase</fullName>
        <ecNumber evidence="3">2.7.4.2</ecNumber>
    </recommendedName>
</protein>
<dbReference type="Ensembl" id="ENSCPRT00005023095.1">
    <property type="protein sequence ID" value="ENSCPRP00005019758.1"/>
    <property type="gene ID" value="ENSCPRG00005013773.1"/>
</dbReference>
<accession>A0A7M4F7A6</accession>
<dbReference type="GO" id="GO:0004631">
    <property type="term" value="F:phosphomevalonate kinase activity"/>
    <property type="evidence" value="ECO:0007669"/>
    <property type="project" value="UniProtKB-EC"/>
</dbReference>
<evidence type="ECO:0000256" key="7">
    <source>
        <dbReference type="ARBA" id="ARBA00022679"/>
    </source>
</evidence>
<gene>
    <name evidence="18" type="primary">PMVK</name>
</gene>